<protein>
    <recommendedName>
        <fullName evidence="1">Bet v I/Major latex protein domain-containing protein</fullName>
    </recommendedName>
</protein>
<dbReference type="CDD" id="cd07816">
    <property type="entry name" value="Bet_v1-like"/>
    <property type="match status" value="1"/>
</dbReference>
<evidence type="ECO:0000313" key="2">
    <source>
        <dbReference type="EMBL" id="MED6210599.1"/>
    </source>
</evidence>
<evidence type="ECO:0000259" key="1">
    <source>
        <dbReference type="SMART" id="SM01037"/>
    </source>
</evidence>
<dbReference type="InterPro" id="IPR000916">
    <property type="entry name" value="Bet_v_I/MLP"/>
</dbReference>
<dbReference type="Proteomes" id="UP001341840">
    <property type="component" value="Unassembled WGS sequence"/>
</dbReference>
<feature type="domain" description="Bet v I/Major latex protein" evidence="1">
    <location>
        <begin position="3"/>
        <end position="115"/>
    </location>
</feature>
<comment type="caution">
    <text evidence="2">The sequence shown here is derived from an EMBL/GenBank/DDBJ whole genome shotgun (WGS) entry which is preliminary data.</text>
</comment>
<name>A0ABU6YMU4_9FABA</name>
<dbReference type="SMART" id="SM01037">
    <property type="entry name" value="Bet_v_1"/>
    <property type="match status" value="1"/>
</dbReference>
<sequence>MAGGVGKLEAEIEVKSNADKLWSAIKDYATIFPRALPSESKSIHIIEGDGKLPGSLFKITLDIERIEGVDDAKRTLIYRVIDGEILKYLKSYKGYFSVIPKVDDNGGSIVKWSCH</sequence>
<dbReference type="Gene3D" id="3.30.530.20">
    <property type="match status" value="1"/>
</dbReference>
<organism evidence="2 3">
    <name type="scientific">Stylosanthes scabra</name>
    <dbReference type="NCBI Taxonomy" id="79078"/>
    <lineage>
        <taxon>Eukaryota</taxon>
        <taxon>Viridiplantae</taxon>
        <taxon>Streptophyta</taxon>
        <taxon>Embryophyta</taxon>
        <taxon>Tracheophyta</taxon>
        <taxon>Spermatophyta</taxon>
        <taxon>Magnoliopsida</taxon>
        <taxon>eudicotyledons</taxon>
        <taxon>Gunneridae</taxon>
        <taxon>Pentapetalae</taxon>
        <taxon>rosids</taxon>
        <taxon>fabids</taxon>
        <taxon>Fabales</taxon>
        <taxon>Fabaceae</taxon>
        <taxon>Papilionoideae</taxon>
        <taxon>50 kb inversion clade</taxon>
        <taxon>dalbergioids sensu lato</taxon>
        <taxon>Dalbergieae</taxon>
        <taxon>Pterocarpus clade</taxon>
        <taxon>Stylosanthes</taxon>
    </lineage>
</organism>
<dbReference type="EMBL" id="JASCZI010242312">
    <property type="protein sequence ID" value="MED6210599.1"/>
    <property type="molecule type" value="Genomic_DNA"/>
</dbReference>
<dbReference type="SUPFAM" id="SSF55961">
    <property type="entry name" value="Bet v1-like"/>
    <property type="match status" value="1"/>
</dbReference>
<dbReference type="PANTHER" id="PTHR31907">
    <property type="entry name" value="MLP-LIKE PROTEIN 423"/>
    <property type="match status" value="1"/>
</dbReference>
<dbReference type="InterPro" id="IPR023393">
    <property type="entry name" value="START-like_dom_sf"/>
</dbReference>
<dbReference type="Pfam" id="PF00407">
    <property type="entry name" value="Bet_v_1"/>
    <property type="match status" value="1"/>
</dbReference>
<reference evidence="2 3" key="1">
    <citation type="journal article" date="2023" name="Plants (Basel)">
        <title>Bridging the Gap: Combining Genomics and Transcriptomics Approaches to Understand Stylosanthes scabra, an Orphan Legume from the Brazilian Caatinga.</title>
        <authorList>
            <person name="Ferreira-Neto J.R.C."/>
            <person name="da Silva M.D."/>
            <person name="Binneck E."/>
            <person name="de Melo N.F."/>
            <person name="da Silva R.H."/>
            <person name="de Melo A.L.T.M."/>
            <person name="Pandolfi V."/>
            <person name="Bustamante F.O."/>
            <person name="Brasileiro-Vidal A.C."/>
            <person name="Benko-Iseppon A.M."/>
        </authorList>
    </citation>
    <scope>NUCLEOTIDE SEQUENCE [LARGE SCALE GENOMIC DNA]</scope>
    <source>
        <tissue evidence="2">Leaves</tissue>
    </source>
</reference>
<dbReference type="InterPro" id="IPR051761">
    <property type="entry name" value="MLP-like_ligand-binding"/>
</dbReference>
<gene>
    <name evidence="2" type="ORF">PIB30_065630</name>
</gene>
<accession>A0ABU6YMU4</accession>
<evidence type="ECO:0000313" key="3">
    <source>
        <dbReference type="Proteomes" id="UP001341840"/>
    </source>
</evidence>
<proteinExistence type="predicted"/>
<keyword evidence="3" id="KW-1185">Reference proteome</keyword>